<dbReference type="PANTHER" id="PTHR34310">
    <property type="entry name" value="DUF427 DOMAIN PROTEIN (AFU_ORTHOLOGUE AFUA_3G02220)"/>
    <property type="match status" value="1"/>
</dbReference>
<sequence>MTETKTDVKRSSYLRKLAQKLGTEGPIKTLSTPRAVKLLHNGQYFLTTTNARYVWEIPPYPQFYVPATELRAEAEKAGSCLEIKEGEEFFSPELENTASSSEAQTKKEPLAKQWILTINNSEGPKKTIDQIIAFSPTLSSSQTTAKDLAGLVKIEFSSIDQWFEEDTPIFVHPKDPFKRIDILTSHRPIKVYVSGANGKRICIASTPSAHHLYETGLPCRFYMPLTAVLASVLRPSERRTRCPYKGEAEYYSVELPGGKVYEDVVWFYNRPTVECAGIMGEVCFFNEKVDIELDGKMLERPDTHFGRFKLGTKPSAV</sequence>
<evidence type="ECO:0000313" key="3">
    <source>
        <dbReference type="Proteomes" id="UP000276864"/>
    </source>
</evidence>
<dbReference type="Pfam" id="PF04248">
    <property type="entry name" value="NTP_transf_9"/>
    <property type="match status" value="1"/>
</dbReference>
<dbReference type="PANTHER" id="PTHR34310:SF9">
    <property type="entry name" value="BLR5716 PROTEIN"/>
    <property type="match status" value="1"/>
</dbReference>
<name>A0A3M7AP22_HORWE</name>
<dbReference type="Proteomes" id="UP000276864">
    <property type="component" value="Unassembled WGS sequence"/>
</dbReference>
<accession>A0A3M7AP22</accession>
<feature type="domain" description="DUF427" evidence="1">
    <location>
        <begin position="202"/>
        <end position="287"/>
    </location>
</feature>
<dbReference type="InterPro" id="IPR007361">
    <property type="entry name" value="DUF427"/>
</dbReference>
<organism evidence="2 3">
    <name type="scientific">Hortaea werneckii</name>
    <name type="common">Black yeast</name>
    <name type="synonym">Cladosporium werneckii</name>
    <dbReference type="NCBI Taxonomy" id="91943"/>
    <lineage>
        <taxon>Eukaryota</taxon>
        <taxon>Fungi</taxon>
        <taxon>Dikarya</taxon>
        <taxon>Ascomycota</taxon>
        <taxon>Pezizomycotina</taxon>
        <taxon>Dothideomycetes</taxon>
        <taxon>Dothideomycetidae</taxon>
        <taxon>Mycosphaerellales</taxon>
        <taxon>Teratosphaeriaceae</taxon>
        <taxon>Hortaea</taxon>
    </lineage>
</organism>
<dbReference type="AlphaFoldDB" id="A0A3M7AP22"/>
<dbReference type="InterPro" id="IPR038694">
    <property type="entry name" value="DUF427_sf"/>
</dbReference>
<comment type="caution">
    <text evidence="2">The sequence shown here is derived from an EMBL/GenBank/DDBJ whole genome shotgun (WGS) entry which is preliminary data.</text>
</comment>
<dbReference type="Gene3D" id="2.170.150.40">
    <property type="entry name" value="Domain of unknown function (DUF427)"/>
    <property type="match status" value="1"/>
</dbReference>
<gene>
    <name evidence="2" type="ORF">D0866_08785</name>
</gene>
<proteinExistence type="predicted"/>
<evidence type="ECO:0000259" key="1">
    <source>
        <dbReference type="Pfam" id="PF04248"/>
    </source>
</evidence>
<dbReference type="VEuPathDB" id="FungiDB:BTJ68_11501"/>
<protein>
    <recommendedName>
        <fullName evidence="1">DUF427 domain-containing protein</fullName>
    </recommendedName>
</protein>
<evidence type="ECO:0000313" key="2">
    <source>
        <dbReference type="EMBL" id="RMY29315.1"/>
    </source>
</evidence>
<reference evidence="2 3" key="1">
    <citation type="journal article" date="2018" name="BMC Genomics">
        <title>Genomic evidence for intraspecific hybridization in a clonal and extremely halotolerant yeast.</title>
        <authorList>
            <person name="Gostincar C."/>
            <person name="Stajich J.E."/>
            <person name="Zupancic J."/>
            <person name="Zalar P."/>
            <person name="Gunde-Cimerman N."/>
        </authorList>
    </citation>
    <scope>NUCLEOTIDE SEQUENCE [LARGE SCALE GENOMIC DNA]</scope>
    <source>
        <strain evidence="2 3">EXF-6651</strain>
    </source>
</reference>
<dbReference type="EMBL" id="QWIM01000986">
    <property type="protein sequence ID" value="RMY29315.1"/>
    <property type="molecule type" value="Genomic_DNA"/>
</dbReference>